<dbReference type="GO" id="GO:0005525">
    <property type="term" value="F:GTP binding"/>
    <property type="evidence" value="ECO:0007669"/>
    <property type="project" value="UniProtKB-KW"/>
</dbReference>
<keyword evidence="1 4" id="KW-0547">Nucleotide-binding</keyword>
<feature type="binding site" evidence="4">
    <location>
        <begin position="65"/>
        <end position="70"/>
    </location>
    <ligand>
        <name>GTP</name>
        <dbReference type="ChEBI" id="CHEBI:37565"/>
    </ligand>
</feature>
<dbReference type="GO" id="GO:0031683">
    <property type="term" value="F:G-protein beta/gamma-subunit complex binding"/>
    <property type="evidence" value="ECO:0007669"/>
    <property type="project" value="InterPro"/>
</dbReference>
<accession>A0AAV5UPL4</accession>
<evidence type="ECO:0000256" key="1">
    <source>
        <dbReference type="ARBA" id="ARBA00022741"/>
    </source>
</evidence>
<evidence type="ECO:0000256" key="3">
    <source>
        <dbReference type="ARBA" id="ARBA00023224"/>
    </source>
</evidence>
<evidence type="ECO:0000256" key="4">
    <source>
        <dbReference type="PIRSR" id="PIRSR601019-1"/>
    </source>
</evidence>
<protein>
    <submittedName>
        <fullName evidence="6">Uncharacterized protein</fullName>
    </submittedName>
</protein>
<evidence type="ECO:0000313" key="7">
    <source>
        <dbReference type="Proteomes" id="UP001432322"/>
    </source>
</evidence>
<dbReference type="GO" id="GO:0001664">
    <property type="term" value="F:G protein-coupled receptor binding"/>
    <property type="evidence" value="ECO:0007669"/>
    <property type="project" value="TreeGrafter"/>
</dbReference>
<dbReference type="Gene3D" id="3.40.50.300">
    <property type="entry name" value="P-loop containing nucleotide triphosphate hydrolases"/>
    <property type="match status" value="1"/>
</dbReference>
<evidence type="ECO:0000313" key="6">
    <source>
        <dbReference type="EMBL" id="GMT09004.1"/>
    </source>
</evidence>
<dbReference type="EMBL" id="BTSY01000001">
    <property type="protein sequence ID" value="GMT09004.1"/>
    <property type="molecule type" value="Genomic_DNA"/>
</dbReference>
<dbReference type="InterPro" id="IPR001019">
    <property type="entry name" value="Gprotein_alpha_su"/>
</dbReference>
<dbReference type="Proteomes" id="UP001432322">
    <property type="component" value="Unassembled WGS sequence"/>
</dbReference>
<dbReference type="InterPro" id="IPR027417">
    <property type="entry name" value="P-loop_NTPase"/>
</dbReference>
<feature type="non-terminal residue" evidence="6">
    <location>
        <position position="1"/>
    </location>
</feature>
<gene>
    <name evidence="6" type="ORF">PFISCL1PPCAC_301</name>
</gene>
<keyword evidence="2 4" id="KW-0342">GTP-binding</keyword>
<dbReference type="GO" id="GO:0003924">
    <property type="term" value="F:GTPase activity"/>
    <property type="evidence" value="ECO:0007669"/>
    <property type="project" value="InterPro"/>
</dbReference>
<keyword evidence="7" id="KW-1185">Reference proteome</keyword>
<dbReference type="AlphaFoldDB" id="A0AAV5UPL4"/>
<keyword evidence="5" id="KW-0479">Metal-binding</keyword>
<feature type="binding site" evidence="5">
    <location>
        <position position="69"/>
    </location>
    <ligand>
        <name>Mg(2+)</name>
        <dbReference type="ChEBI" id="CHEBI:18420"/>
    </ligand>
</feature>
<reference evidence="6" key="1">
    <citation type="submission" date="2023-10" db="EMBL/GenBank/DDBJ databases">
        <title>Genome assembly of Pristionchus species.</title>
        <authorList>
            <person name="Yoshida K."/>
            <person name="Sommer R.J."/>
        </authorList>
    </citation>
    <scope>NUCLEOTIDE SEQUENCE</scope>
    <source>
        <strain evidence="6">RS5133</strain>
    </source>
</reference>
<dbReference type="SUPFAM" id="SSF52540">
    <property type="entry name" value="P-loop containing nucleoside triphosphate hydrolases"/>
    <property type="match status" value="1"/>
</dbReference>
<organism evidence="6 7">
    <name type="scientific">Pristionchus fissidentatus</name>
    <dbReference type="NCBI Taxonomy" id="1538716"/>
    <lineage>
        <taxon>Eukaryota</taxon>
        <taxon>Metazoa</taxon>
        <taxon>Ecdysozoa</taxon>
        <taxon>Nematoda</taxon>
        <taxon>Chromadorea</taxon>
        <taxon>Rhabditida</taxon>
        <taxon>Rhabditina</taxon>
        <taxon>Diplogasteromorpha</taxon>
        <taxon>Diplogasteroidea</taxon>
        <taxon>Neodiplogasteridae</taxon>
        <taxon>Pristionchus</taxon>
    </lineage>
</organism>
<dbReference type="GO" id="GO:0005834">
    <property type="term" value="C:heterotrimeric G-protein complex"/>
    <property type="evidence" value="ECO:0007669"/>
    <property type="project" value="TreeGrafter"/>
</dbReference>
<proteinExistence type="predicted"/>
<keyword evidence="3" id="KW-0807">Transducer</keyword>
<dbReference type="GO" id="GO:0005737">
    <property type="term" value="C:cytoplasm"/>
    <property type="evidence" value="ECO:0007669"/>
    <property type="project" value="TreeGrafter"/>
</dbReference>
<feature type="non-terminal residue" evidence="6">
    <location>
        <position position="76"/>
    </location>
</feature>
<dbReference type="GO" id="GO:0046872">
    <property type="term" value="F:metal ion binding"/>
    <property type="evidence" value="ECO:0007669"/>
    <property type="project" value="UniProtKB-KW"/>
</dbReference>
<evidence type="ECO:0000256" key="2">
    <source>
        <dbReference type="ARBA" id="ARBA00023134"/>
    </source>
</evidence>
<dbReference type="GO" id="GO:0007188">
    <property type="term" value="P:adenylate cyclase-modulating G protein-coupled receptor signaling pathway"/>
    <property type="evidence" value="ECO:0007669"/>
    <property type="project" value="TreeGrafter"/>
</dbReference>
<comment type="caution">
    <text evidence="6">The sequence shown here is derived from an EMBL/GenBank/DDBJ whole genome shotgun (WGS) entry which is preliminary data.</text>
</comment>
<evidence type="ECO:0000256" key="5">
    <source>
        <dbReference type="PIRSR" id="PIRSR601019-2"/>
    </source>
</evidence>
<keyword evidence="5" id="KW-0460">Magnesium</keyword>
<sequence>RTPPTVPMAGIINRIRNSQSMGLSESSPQTMADLNRRNRDIESQLEKERKANDGLIKLLLLGAAESGKSTILKQMK</sequence>
<name>A0AAV5UPL4_9BILA</name>
<dbReference type="PANTHER" id="PTHR10218">
    <property type="entry name" value="GTP-BINDING PROTEIN ALPHA SUBUNIT"/>
    <property type="match status" value="1"/>
</dbReference>
<dbReference type="PANTHER" id="PTHR10218:SF232">
    <property type="entry name" value="GUANINE NUCLEOTIDE-BINDING PROTEIN ALPHA-1 SUBUNIT"/>
    <property type="match status" value="1"/>
</dbReference>